<accession>A0ABN7HW56</accession>
<keyword evidence="8" id="KW-0653">Protein transport</keyword>
<dbReference type="SUPFAM" id="SSF101967">
    <property type="entry name" value="Adhesin YadA, collagen-binding domain"/>
    <property type="match status" value="2"/>
</dbReference>
<evidence type="ECO:0000256" key="9">
    <source>
        <dbReference type="ARBA" id="ARBA00023136"/>
    </source>
</evidence>
<dbReference type="EMBL" id="CAJHCQ010000009">
    <property type="protein sequence ID" value="CAD6541228.1"/>
    <property type="molecule type" value="Genomic_DNA"/>
</dbReference>
<dbReference type="CDD" id="cd12820">
    <property type="entry name" value="LbR_YadA-like"/>
    <property type="match status" value="1"/>
</dbReference>
<keyword evidence="6" id="KW-0812">Transmembrane</keyword>
<dbReference type="Gene3D" id="2.150.10.10">
    <property type="entry name" value="Serralysin-like metalloprotease, C-terminal"/>
    <property type="match status" value="3"/>
</dbReference>
<feature type="domain" description="Trimeric autotransporter adhesin YadA-like stalk" evidence="14">
    <location>
        <begin position="262"/>
        <end position="303"/>
    </location>
</feature>
<keyword evidence="9" id="KW-0472">Membrane</keyword>
<keyword evidence="7 11" id="KW-0732">Signal</keyword>
<dbReference type="InterPro" id="IPR005594">
    <property type="entry name" value="YadA_C"/>
</dbReference>
<evidence type="ECO:0000256" key="2">
    <source>
        <dbReference type="ARBA" id="ARBA00004442"/>
    </source>
</evidence>
<evidence type="ECO:0000313" key="17">
    <source>
        <dbReference type="Proteomes" id="UP000656319"/>
    </source>
</evidence>
<organism evidence="16 17">
    <name type="scientific">Paraburkholderia hiiakae</name>
    <dbReference type="NCBI Taxonomy" id="1081782"/>
    <lineage>
        <taxon>Bacteria</taxon>
        <taxon>Pseudomonadati</taxon>
        <taxon>Pseudomonadota</taxon>
        <taxon>Betaproteobacteria</taxon>
        <taxon>Burkholderiales</taxon>
        <taxon>Burkholderiaceae</taxon>
        <taxon>Paraburkholderia</taxon>
    </lineage>
</organism>
<evidence type="ECO:0000256" key="6">
    <source>
        <dbReference type="ARBA" id="ARBA00022692"/>
    </source>
</evidence>
<feature type="domain" description="Trimeric autotransporter adhesin YadA-like stalk" evidence="14">
    <location>
        <begin position="346"/>
        <end position="387"/>
    </location>
</feature>
<comment type="similarity">
    <text evidence="3">Belongs to the autotransporter-2 (AT-2) (TC 1.B.40) family.</text>
</comment>
<feature type="domain" description="Trimeric autotransporter adhesin YadA-like head" evidence="13">
    <location>
        <begin position="166"/>
        <end position="192"/>
    </location>
</feature>
<evidence type="ECO:0000259" key="15">
    <source>
        <dbReference type="Pfam" id="PF13018"/>
    </source>
</evidence>
<sequence length="796" mass="77501">MNKVYRSIWNSLSGTWVAVAETAKARSKGKNSKAIIVALAALCAASQAFAYEAGTNAYTGTVWDTAVGDGAYANRNDSQYYNWDYGATAFGYSASAAGQGTVAIGFNAMAASIGSVGVGAFASATGQASVALGETSLASANYATGLGYAATASGLSSFAAATSANASGDYSTAVGRHASAGATSSVALGNSALSTSAAVGGVAIGAMATVTAANSVALGNNAQAGSAVGTSSGVVGGTTYTYAGTSPVGTLSVGSAGAERTITNVAAGRVTAASTDAVNGSQLNATNTQVTANTNGISTLQSSVTNLNSQVTNMAGQLADAVVYDSSAHNSVTLGGVGSTTPVALHNVAAGAVNASSYDAVNGSQLYNVASSTASALGGGSTVNSDGSITNPTYTIGGNTYTSIAGAVTNLDGRVTQNSTDISNLQNDITNMVGTMGDAVAYDSPAHNSVTLGGVGATVPVALHNVAAGALNASSYDAVNGSQLYATNQQVAQNTSAIAQNSADIANLRNNVPTVSGQVANSVSYDSSAHDSITLGGTDATTAVALHNVAAGDISATSTDAVNGSQVYALSQAINNVQNMAENATDPMFSAAGDRNTEVAISSGTHSTAAGALAVASGTQATAMGASSTASGAHSTAVGANSIASASNAVALGAGSVADRDDTVSVGSAGSERQITNVAAGTEGTDAVNVNQLNAAAGQSQSYTNQQIAGVKNQISDVRRDAFGAAAAAMAVAGLPQPNQPGKTMVAAGTSRMGGQTGMALGVSYATRNNHWIGKVAVSSSSQGSTGVTAAAGYQW</sequence>
<feature type="chain" id="PRO_5045594168" description="Autotransporter adhesin" evidence="11">
    <location>
        <begin position="51"/>
        <end position="796"/>
    </location>
</feature>
<dbReference type="RefSeq" id="WP_201697380.1">
    <property type="nucleotide sequence ID" value="NZ_CAJHCQ010000009.1"/>
</dbReference>
<keyword evidence="4" id="KW-0813">Transport</keyword>
<evidence type="ECO:0000256" key="8">
    <source>
        <dbReference type="ARBA" id="ARBA00022927"/>
    </source>
</evidence>
<proteinExistence type="inferred from homology"/>
<dbReference type="Pfam" id="PF13018">
    <property type="entry name" value="ESPR"/>
    <property type="match status" value="1"/>
</dbReference>
<dbReference type="Proteomes" id="UP000656319">
    <property type="component" value="Unassembled WGS sequence"/>
</dbReference>
<evidence type="ECO:0000256" key="1">
    <source>
        <dbReference type="ARBA" id="ARBA00004241"/>
    </source>
</evidence>
<protein>
    <recommendedName>
        <fullName evidence="18">Autotransporter adhesin</fullName>
    </recommendedName>
</protein>
<dbReference type="SUPFAM" id="SSF54523">
    <property type="entry name" value="Pili subunits"/>
    <property type="match status" value="1"/>
</dbReference>
<feature type="domain" description="Trimeric autotransporter adhesin YadA-like head" evidence="13">
    <location>
        <begin position="644"/>
        <end position="668"/>
    </location>
</feature>
<comment type="subcellular location">
    <subcellularLocation>
        <location evidence="2">Cell outer membrane</location>
    </subcellularLocation>
    <subcellularLocation>
        <location evidence="1">Cell surface</location>
    </subcellularLocation>
</comment>
<dbReference type="InterPro" id="IPR011049">
    <property type="entry name" value="Serralysin-like_metalloprot_C"/>
</dbReference>
<dbReference type="Gene3D" id="3.30.1300.30">
    <property type="entry name" value="GSPII I/J protein-like"/>
    <property type="match status" value="1"/>
</dbReference>
<feature type="domain" description="Trimeric autotransporter adhesin YadA-like stalk" evidence="14">
    <location>
        <begin position="674"/>
        <end position="714"/>
    </location>
</feature>
<evidence type="ECO:0000259" key="12">
    <source>
        <dbReference type="Pfam" id="PF03895"/>
    </source>
</evidence>
<dbReference type="InterPro" id="IPR045584">
    <property type="entry name" value="Pilin-like"/>
</dbReference>
<evidence type="ECO:0000256" key="11">
    <source>
        <dbReference type="SAM" id="SignalP"/>
    </source>
</evidence>
<evidence type="ECO:0000259" key="14">
    <source>
        <dbReference type="Pfam" id="PF05662"/>
    </source>
</evidence>
<evidence type="ECO:0000259" key="13">
    <source>
        <dbReference type="Pfam" id="PF05658"/>
    </source>
</evidence>
<comment type="caution">
    <text evidence="16">The sequence shown here is derived from an EMBL/GenBank/DDBJ whole genome shotgun (WGS) entry which is preliminary data.</text>
</comment>
<evidence type="ECO:0000256" key="3">
    <source>
        <dbReference type="ARBA" id="ARBA00005848"/>
    </source>
</evidence>
<gene>
    <name evidence="16" type="ORF">LMG27952_03736</name>
</gene>
<feature type="domain" description="ESPR" evidence="15">
    <location>
        <begin position="1"/>
        <end position="46"/>
    </location>
</feature>
<reference evidence="16 17" key="1">
    <citation type="submission" date="2020-10" db="EMBL/GenBank/DDBJ databases">
        <authorList>
            <person name="Peeters C."/>
        </authorList>
    </citation>
    <scope>NUCLEOTIDE SEQUENCE [LARGE SCALE GENOMIC DNA]</scope>
    <source>
        <strain evidence="16 17">LMG 27952</strain>
    </source>
</reference>
<feature type="domain" description="Trimeric autotransporter adhesin YadA-like head" evidence="13">
    <location>
        <begin position="199"/>
        <end position="222"/>
    </location>
</feature>
<feature type="domain" description="Trimeric autotransporter adhesin YadA-like head" evidence="13">
    <location>
        <begin position="86"/>
        <end position="108"/>
    </location>
</feature>
<dbReference type="InterPro" id="IPR008640">
    <property type="entry name" value="Adhesin_Head_dom"/>
</dbReference>
<feature type="domain" description="Trimeric autotransporter adhesin YadA-like stalk" evidence="14">
    <location>
        <begin position="464"/>
        <end position="505"/>
    </location>
</feature>
<dbReference type="Pfam" id="PF05662">
    <property type="entry name" value="YadA_stalk"/>
    <property type="match status" value="5"/>
</dbReference>
<evidence type="ECO:0008006" key="18">
    <source>
        <dbReference type="Google" id="ProtNLM"/>
    </source>
</evidence>
<evidence type="ECO:0000256" key="5">
    <source>
        <dbReference type="ARBA" id="ARBA00022452"/>
    </source>
</evidence>
<evidence type="ECO:0000256" key="7">
    <source>
        <dbReference type="ARBA" id="ARBA00022729"/>
    </source>
</evidence>
<keyword evidence="17" id="KW-1185">Reference proteome</keyword>
<feature type="domain" description="Trimeric autotransporter adhesin YadA-like C-terminal membrane anchor" evidence="12">
    <location>
        <begin position="736"/>
        <end position="796"/>
    </location>
</feature>
<dbReference type="InterPro" id="IPR008635">
    <property type="entry name" value="Coiled_stalk_dom"/>
</dbReference>
<dbReference type="Pfam" id="PF03895">
    <property type="entry name" value="YadA_anchor"/>
    <property type="match status" value="1"/>
</dbReference>
<name>A0ABN7HW56_9BURK</name>
<keyword evidence="5" id="KW-1134">Transmembrane beta strand</keyword>
<feature type="signal peptide" evidence="11">
    <location>
        <begin position="1"/>
        <end position="50"/>
    </location>
</feature>
<evidence type="ECO:0000313" key="16">
    <source>
        <dbReference type="EMBL" id="CAD6541228.1"/>
    </source>
</evidence>
<evidence type="ECO:0000256" key="10">
    <source>
        <dbReference type="ARBA" id="ARBA00023237"/>
    </source>
</evidence>
<dbReference type="InterPro" id="IPR024973">
    <property type="entry name" value="ESPR"/>
</dbReference>
<feature type="domain" description="Trimeric autotransporter adhesin YadA-like head" evidence="13">
    <location>
        <begin position="616"/>
        <end position="642"/>
    </location>
</feature>
<dbReference type="Gene3D" id="1.20.5.170">
    <property type="match status" value="3"/>
</dbReference>
<feature type="domain" description="Trimeric autotransporter adhesin YadA-like stalk" evidence="14">
    <location>
        <begin position="547"/>
        <end position="583"/>
    </location>
</feature>
<keyword evidence="10" id="KW-0998">Cell outer membrane</keyword>
<evidence type="ECO:0000256" key="4">
    <source>
        <dbReference type="ARBA" id="ARBA00022448"/>
    </source>
</evidence>
<dbReference type="Pfam" id="PF05658">
    <property type="entry name" value="YadA_head"/>
    <property type="match status" value="5"/>
</dbReference>